<gene>
    <name evidence="5" type="primary">gcvH_2</name>
    <name evidence="5" type="ORF">PS712_01497</name>
</gene>
<evidence type="ECO:0000256" key="1">
    <source>
        <dbReference type="ARBA" id="ARBA00001938"/>
    </source>
</evidence>
<dbReference type="EMBL" id="CABVIB010000006">
    <property type="protein sequence ID" value="VVN86071.1"/>
    <property type="molecule type" value="Genomic_DNA"/>
</dbReference>
<keyword evidence="3" id="KW-0450">Lipoyl</keyword>
<dbReference type="Proteomes" id="UP000326018">
    <property type="component" value="Unassembled WGS sequence"/>
</dbReference>
<dbReference type="PANTHER" id="PTHR11715">
    <property type="entry name" value="GLYCINE CLEAVAGE SYSTEM H PROTEIN"/>
    <property type="match status" value="1"/>
</dbReference>
<proteinExistence type="inferred from homology"/>
<dbReference type="PROSITE" id="PS00189">
    <property type="entry name" value="LIPOYL"/>
    <property type="match status" value="1"/>
</dbReference>
<feature type="domain" description="Lipoyl-binding" evidence="4">
    <location>
        <begin position="24"/>
        <end position="109"/>
    </location>
</feature>
<organism evidence="5 6">
    <name type="scientific">Pseudomonas fluorescens</name>
    <dbReference type="NCBI Taxonomy" id="294"/>
    <lineage>
        <taxon>Bacteria</taxon>
        <taxon>Pseudomonadati</taxon>
        <taxon>Pseudomonadota</taxon>
        <taxon>Gammaproteobacteria</taxon>
        <taxon>Pseudomonadales</taxon>
        <taxon>Pseudomonadaceae</taxon>
        <taxon>Pseudomonas</taxon>
    </lineage>
</organism>
<evidence type="ECO:0000313" key="5">
    <source>
        <dbReference type="EMBL" id="VVN86071.1"/>
    </source>
</evidence>
<reference evidence="5 6" key="1">
    <citation type="submission" date="2019-09" db="EMBL/GenBank/DDBJ databases">
        <authorList>
            <person name="Chandra G."/>
            <person name="Truman W A."/>
        </authorList>
    </citation>
    <scope>NUCLEOTIDE SEQUENCE [LARGE SCALE GENOMIC DNA]</scope>
    <source>
        <strain evidence="5">PS712</strain>
    </source>
</reference>
<comment type="cofactor">
    <cofactor evidence="1">
        <name>(R)-lipoate</name>
        <dbReference type="ChEBI" id="CHEBI:83088"/>
    </cofactor>
</comment>
<dbReference type="RefSeq" id="WP_191630459.1">
    <property type="nucleotide sequence ID" value="NZ_CABVIB010000006.1"/>
</dbReference>
<dbReference type="SUPFAM" id="SSF51230">
    <property type="entry name" value="Single hybrid motif"/>
    <property type="match status" value="1"/>
</dbReference>
<protein>
    <submittedName>
        <fullName evidence="5">Glycine cleavage system H protein</fullName>
    </submittedName>
</protein>
<name>A0A5E7BLR5_PSEFL</name>
<evidence type="ECO:0000256" key="3">
    <source>
        <dbReference type="ARBA" id="ARBA00022823"/>
    </source>
</evidence>
<dbReference type="GO" id="GO:0009249">
    <property type="term" value="P:protein lipoylation"/>
    <property type="evidence" value="ECO:0007669"/>
    <property type="project" value="TreeGrafter"/>
</dbReference>
<evidence type="ECO:0000313" key="6">
    <source>
        <dbReference type="Proteomes" id="UP000326018"/>
    </source>
</evidence>
<sequence>MNFTGARLFSKNHIWVQSESGTYSKVLGVTNYALDNLGDIKCIAFEESVEIDSIVQEGQTVFSLESAKSSLEFISPVAGELVQINPALDANPQIINKSPENEGWILRLRLKEAQLPTSLMTQEKYNEYLKGI</sequence>
<evidence type="ECO:0000256" key="2">
    <source>
        <dbReference type="ARBA" id="ARBA00009249"/>
    </source>
</evidence>
<dbReference type="InterPro" id="IPR000089">
    <property type="entry name" value="Biotin_lipoyl"/>
</dbReference>
<dbReference type="PANTHER" id="PTHR11715:SF3">
    <property type="entry name" value="GLYCINE CLEAVAGE SYSTEM H PROTEIN-RELATED"/>
    <property type="match status" value="1"/>
</dbReference>
<dbReference type="InterPro" id="IPR002930">
    <property type="entry name" value="GCV_H"/>
</dbReference>
<accession>A0A5E7BLR5</accession>
<dbReference type="Pfam" id="PF01597">
    <property type="entry name" value="GCV_H"/>
    <property type="match status" value="1"/>
</dbReference>
<dbReference type="GO" id="GO:0005960">
    <property type="term" value="C:glycine cleavage complex"/>
    <property type="evidence" value="ECO:0007669"/>
    <property type="project" value="InterPro"/>
</dbReference>
<dbReference type="Gene3D" id="2.40.50.100">
    <property type="match status" value="1"/>
</dbReference>
<dbReference type="InterPro" id="IPR033753">
    <property type="entry name" value="GCV_H/Fam206"/>
</dbReference>
<dbReference type="GO" id="GO:0019464">
    <property type="term" value="P:glycine decarboxylation via glycine cleavage system"/>
    <property type="evidence" value="ECO:0007669"/>
    <property type="project" value="InterPro"/>
</dbReference>
<dbReference type="CDD" id="cd06848">
    <property type="entry name" value="GCS_H"/>
    <property type="match status" value="1"/>
</dbReference>
<comment type="similarity">
    <text evidence="2">Belongs to the GcvH family.</text>
</comment>
<dbReference type="GO" id="GO:0005737">
    <property type="term" value="C:cytoplasm"/>
    <property type="evidence" value="ECO:0007669"/>
    <property type="project" value="TreeGrafter"/>
</dbReference>
<dbReference type="PROSITE" id="PS50968">
    <property type="entry name" value="BIOTINYL_LIPOYL"/>
    <property type="match status" value="1"/>
</dbReference>
<dbReference type="InterPro" id="IPR011053">
    <property type="entry name" value="Single_hybrid_motif"/>
</dbReference>
<evidence type="ECO:0000259" key="4">
    <source>
        <dbReference type="PROSITE" id="PS50968"/>
    </source>
</evidence>
<dbReference type="InterPro" id="IPR003016">
    <property type="entry name" value="2-oxoA_DH_lipoyl-BS"/>
</dbReference>
<dbReference type="AlphaFoldDB" id="A0A5E7BLR5"/>